<comment type="subcellular location">
    <subcellularLocation>
        <location evidence="1">Cell membrane</location>
        <topology evidence="1">Multi-pass membrane protein</topology>
    </subcellularLocation>
</comment>
<keyword evidence="2" id="KW-1003">Cell membrane</keyword>
<protein>
    <recommendedName>
        <fullName evidence="7">Polysaccharide chain length determinant N-terminal domain-containing protein</fullName>
    </recommendedName>
</protein>
<feature type="transmembrane region" description="Helical" evidence="6">
    <location>
        <begin position="284"/>
        <end position="308"/>
    </location>
</feature>
<comment type="caution">
    <text evidence="8">The sequence shown here is derived from an EMBL/GenBank/DDBJ whole genome shotgun (WGS) entry which is preliminary data.</text>
</comment>
<evidence type="ECO:0000313" key="8">
    <source>
        <dbReference type="EMBL" id="MBE0360578.1"/>
    </source>
</evidence>
<proteinExistence type="predicted"/>
<gene>
    <name evidence="8" type="ORF">PALI_a2587</name>
</gene>
<accession>A0ABR9E2J8</accession>
<dbReference type="Proteomes" id="UP000648482">
    <property type="component" value="Unassembled WGS sequence"/>
</dbReference>
<dbReference type="RefSeq" id="WP_193156221.1">
    <property type="nucleotide sequence ID" value="NZ_AQGU01000027.1"/>
</dbReference>
<keyword evidence="3 6" id="KW-0812">Transmembrane</keyword>
<dbReference type="PANTHER" id="PTHR32309:SF13">
    <property type="entry name" value="FERRIC ENTEROBACTIN TRANSPORT PROTEIN FEPE"/>
    <property type="match status" value="1"/>
</dbReference>
<dbReference type="InterPro" id="IPR003856">
    <property type="entry name" value="LPS_length_determ_N"/>
</dbReference>
<evidence type="ECO:0000259" key="7">
    <source>
        <dbReference type="Pfam" id="PF02706"/>
    </source>
</evidence>
<dbReference type="EMBL" id="AQGU01000027">
    <property type="protein sequence ID" value="MBE0360578.1"/>
    <property type="molecule type" value="Genomic_DNA"/>
</dbReference>
<sequence>MAQNLNQFSTQNSENTNALDLIELWLILWNKKWLIIALSFLCCASVLAFSLTLPNMYKSSVLLSPQKQQEGGGLSALAGEFGGLASVAGINLGGSSDETGVYLEVIKSKDFLYEFIENNNVKVNLFAAKKWDKDSETLELDDSVYKNGQWLVDEKTQETFEPTLYEAYERFLKSLTIEQDKVTGLVEISFEHIDPRVSKMYVENIVTLINKSVREREIAENKESIKYLNEELTNTNIAEMQNVFYTIIEEQTKAMLLAKVRKEFAFKVIESPIIEEQKSSPNRAVICILGAAFSVFFICIMVLLVHFIRDNKATNARA</sequence>
<keyword evidence="4 6" id="KW-1133">Transmembrane helix</keyword>
<evidence type="ECO:0000256" key="3">
    <source>
        <dbReference type="ARBA" id="ARBA00022692"/>
    </source>
</evidence>
<evidence type="ECO:0000256" key="1">
    <source>
        <dbReference type="ARBA" id="ARBA00004651"/>
    </source>
</evidence>
<reference evidence="8 9" key="1">
    <citation type="submission" date="2015-06" db="EMBL/GenBank/DDBJ databases">
        <title>Genome sequence of Pseudoalteromonas aliena.</title>
        <authorList>
            <person name="Xie B.-B."/>
            <person name="Rong J.-C."/>
            <person name="Qin Q.-L."/>
            <person name="Zhang Y.-Z."/>
        </authorList>
    </citation>
    <scope>NUCLEOTIDE SEQUENCE [LARGE SCALE GENOMIC DNA]</scope>
    <source>
        <strain evidence="8 9">SW19</strain>
    </source>
</reference>
<evidence type="ECO:0000256" key="2">
    <source>
        <dbReference type="ARBA" id="ARBA00022475"/>
    </source>
</evidence>
<name>A0ABR9E2J8_9GAMM</name>
<keyword evidence="9" id="KW-1185">Reference proteome</keyword>
<evidence type="ECO:0000256" key="6">
    <source>
        <dbReference type="SAM" id="Phobius"/>
    </source>
</evidence>
<evidence type="ECO:0000256" key="4">
    <source>
        <dbReference type="ARBA" id="ARBA00022989"/>
    </source>
</evidence>
<dbReference type="InterPro" id="IPR050445">
    <property type="entry name" value="Bact_polysacc_biosynth/exp"/>
</dbReference>
<feature type="domain" description="Polysaccharide chain length determinant N-terminal" evidence="7">
    <location>
        <begin position="18"/>
        <end position="118"/>
    </location>
</feature>
<organism evidence="8 9">
    <name type="scientific">Pseudoalteromonas aliena SW19</name>
    <dbReference type="NCBI Taxonomy" id="1314866"/>
    <lineage>
        <taxon>Bacteria</taxon>
        <taxon>Pseudomonadati</taxon>
        <taxon>Pseudomonadota</taxon>
        <taxon>Gammaproteobacteria</taxon>
        <taxon>Alteromonadales</taxon>
        <taxon>Pseudoalteromonadaceae</taxon>
        <taxon>Pseudoalteromonas</taxon>
    </lineage>
</organism>
<evidence type="ECO:0000313" key="9">
    <source>
        <dbReference type="Proteomes" id="UP000648482"/>
    </source>
</evidence>
<keyword evidence="5 6" id="KW-0472">Membrane</keyword>
<evidence type="ECO:0000256" key="5">
    <source>
        <dbReference type="ARBA" id="ARBA00023136"/>
    </source>
</evidence>
<dbReference type="PANTHER" id="PTHR32309">
    <property type="entry name" value="TYROSINE-PROTEIN KINASE"/>
    <property type="match status" value="1"/>
</dbReference>
<dbReference type="Pfam" id="PF02706">
    <property type="entry name" value="Wzz"/>
    <property type="match status" value="1"/>
</dbReference>
<feature type="transmembrane region" description="Helical" evidence="6">
    <location>
        <begin position="33"/>
        <end position="53"/>
    </location>
</feature>